<evidence type="ECO:0000256" key="9">
    <source>
        <dbReference type="ARBA" id="ARBA00022737"/>
    </source>
</evidence>
<dbReference type="SUPFAM" id="SSF56112">
    <property type="entry name" value="Protein kinase-like (PK-like)"/>
    <property type="match status" value="1"/>
</dbReference>
<keyword evidence="25" id="KW-1185">Reference proteome</keyword>
<dbReference type="InterPro" id="IPR032675">
    <property type="entry name" value="LRR_dom_sf"/>
</dbReference>
<feature type="region of interest" description="Disordered" evidence="20">
    <location>
        <begin position="887"/>
        <end position="920"/>
    </location>
</feature>
<keyword evidence="6" id="KW-0808">Transferase</keyword>
<dbReference type="CDD" id="cd14066">
    <property type="entry name" value="STKc_IRAK"/>
    <property type="match status" value="1"/>
</dbReference>
<dbReference type="InterPro" id="IPR008271">
    <property type="entry name" value="Ser/Thr_kinase_AS"/>
</dbReference>
<dbReference type="Pfam" id="PF08263">
    <property type="entry name" value="LRRNT_2"/>
    <property type="match status" value="1"/>
</dbReference>
<evidence type="ECO:0000313" key="25">
    <source>
        <dbReference type="Proteomes" id="UP001279734"/>
    </source>
</evidence>
<comment type="similarity">
    <text evidence="2">Belongs to the protein kinase superfamily. Ser/Thr protein kinase family.</text>
</comment>
<comment type="caution">
    <text evidence="24">The sequence shown here is derived from an EMBL/GenBank/DDBJ whole genome shotgun (WGS) entry which is preliminary data.</text>
</comment>
<accession>A0AAD3TJR4</accession>
<evidence type="ECO:0000256" key="10">
    <source>
        <dbReference type="ARBA" id="ARBA00022741"/>
    </source>
</evidence>
<dbReference type="AlphaFoldDB" id="A0AAD3TJR4"/>
<keyword evidence="13 21" id="KW-1133">Transmembrane helix</keyword>
<dbReference type="FunFam" id="3.30.200.20:FF:000328">
    <property type="entry name" value="Leucine-rich repeat protein kinase family protein"/>
    <property type="match status" value="1"/>
</dbReference>
<dbReference type="InterPro" id="IPR013210">
    <property type="entry name" value="LRR_N_plant-typ"/>
</dbReference>
<dbReference type="Gene3D" id="3.80.10.10">
    <property type="entry name" value="Ribonuclease Inhibitor"/>
    <property type="match status" value="3"/>
</dbReference>
<evidence type="ECO:0000256" key="16">
    <source>
        <dbReference type="ARBA" id="ARBA00023180"/>
    </source>
</evidence>
<keyword evidence="5" id="KW-0433">Leucine-rich repeat</keyword>
<evidence type="ECO:0000256" key="19">
    <source>
        <dbReference type="PROSITE-ProRule" id="PRU10141"/>
    </source>
</evidence>
<evidence type="ECO:0000256" key="21">
    <source>
        <dbReference type="SAM" id="Phobius"/>
    </source>
</evidence>
<evidence type="ECO:0000256" key="12">
    <source>
        <dbReference type="ARBA" id="ARBA00022840"/>
    </source>
</evidence>
<dbReference type="InterPro" id="IPR001611">
    <property type="entry name" value="Leu-rich_rpt"/>
</dbReference>
<dbReference type="GO" id="GO:0016020">
    <property type="term" value="C:membrane"/>
    <property type="evidence" value="ECO:0007669"/>
    <property type="project" value="UniProtKB-SubCell"/>
</dbReference>
<evidence type="ECO:0000256" key="4">
    <source>
        <dbReference type="ARBA" id="ARBA00022527"/>
    </source>
</evidence>
<evidence type="ECO:0000256" key="6">
    <source>
        <dbReference type="ARBA" id="ARBA00022679"/>
    </source>
</evidence>
<evidence type="ECO:0000313" key="24">
    <source>
        <dbReference type="EMBL" id="GMH30107.1"/>
    </source>
</evidence>
<dbReference type="SUPFAM" id="SSF52058">
    <property type="entry name" value="L domain-like"/>
    <property type="match status" value="2"/>
</dbReference>
<evidence type="ECO:0000256" key="18">
    <source>
        <dbReference type="ARBA" id="ARBA00048679"/>
    </source>
</evidence>
<protein>
    <recommendedName>
        <fullName evidence="3">non-specific serine/threonine protein kinase</fullName>
        <ecNumber evidence="3">2.7.11.1</ecNumber>
    </recommendedName>
</protein>
<feature type="signal peptide" evidence="22">
    <location>
        <begin position="1"/>
        <end position="18"/>
    </location>
</feature>
<dbReference type="PROSITE" id="PS00108">
    <property type="entry name" value="PROTEIN_KINASE_ST"/>
    <property type="match status" value="1"/>
</dbReference>
<evidence type="ECO:0000256" key="11">
    <source>
        <dbReference type="ARBA" id="ARBA00022777"/>
    </source>
</evidence>
<dbReference type="Pfam" id="PF23598">
    <property type="entry name" value="LRR_14"/>
    <property type="match status" value="1"/>
</dbReference>
<dbReference type="FunFam" id="1.10.510.10:FF:000453">
    <property type="entry name" value="LRR receptor-like serine/threonine-protein kinase HSL2"/>
    <property type="match status" value="1"/>
</dbReference>
<dbReference type="SMART" id="SM00220">
    <property type="entry name" value="S_TKc"/>
    <property type="match status" value="1"/>
</dbReference>
<dbReference type="PROSITE" id="PS00107">
    <property type="entry name" value="PROTEIN_KINASE_ATP"/>
    <property type="match status" value="1"/>
</dbReference>
<gene>
    <name evidence="24" type="ORF">Nepgr_031950</name>
</gene>
<dbReference type="InterPro" id="IPR003591">
    <property type="entry name" value="Leu-rich_rpt_typical-subtyp"/>
</dbReference>
<dbReference type="PANTHER" id="PTHR45974:SF216">
    <property type="entry name" value="PROTEIN KINASE DOMAIN-CONTAINING PROTEIN"/>
    <property type="match status" value="1"/>
</dbReference>
<dbReference type="FunFam" id="3.80.10.10:FF:000387">
    <property type="entry name" value="Probable LRR receptor-like serine/threonine-protein kinase At1g06840"/>
    <property type="match status" value="1"/>
</dbReference>
<evidence type="ECO:0000256" key="7">
    <source>
        <dbReference type="ARBA" id="ARBA00022692"/>
    </source>
</evidence>
<dbReference type="Gene3D" id="3.30.200.20">
    <property type="entry name" value="Phosphorylase Kinase, domain 1"/>
    <property type="match status" value="1"/>
</dbReference>
<evidence type="ECO:0000256" key="2">
    <source>
        <dbReference type="ARBA" id="ARBA00008684"/>
    </source>
</evidence>
<keyword evidence="12 19" id="KW-0067">ATP-binding</keyword>
<dbReference type="GO" id="GO:0004674">
    <property type="term" value="F:protein serine/threonine kinase activity"/>
    <property type="evidence" value="ECO:0007669"/>
    <property type="project" value="UniProtKB-KW"/>
</dbReference>
<dbReference type="InterPro" id="IPR055414">
    <property type="entry name" value="LRR_R13L4/SHOC2-like"/>
</dbReference>
<comment type="catalytic activity">
    <reaction evidence="18">
        <text>L-seryl-[protein] + ATP = O-phospho-L-seryl-[protein] + ADP + H(+)</text>
        <dbReference type="Rhea" id="RHEA:17989"/>
        <dbReference type="Rhea" id="RHEA-COMP:9863"/>
        <dbReference type="Rhea" id="RHEA-COMP:11604"/>
        <dbReference type="ChEBI" id="CHEBI:15378"/>
        <dbReference type="ChEBI" id="CHEBI:29999"/>
        <dbReference type="ChEBI" id="CHEBI:30616"/>
        <dbReference type="ChEBI" id="CHEBI:83421"/>
        <dbReference type="ChEBI" id="CHEBI:456216"/>
        <dbReference type="EC" id="2.7.11.1"/>
    </reaction>
</comment>
<dbReference type="Pfam" id="PF00069">
    <property type="entry name" value="Pkinase"/>
    <property type="match status" value="1"/>
</dbReference>
<evidence type="ECO:0000256" key="3">
    <source>
        <dbReference type="ARBA" id="ARBA00012513"/>
    </source>
</evidence>
<name>A0AAD3TJR4_NEPGR</name>
<comment type="catalytic activity">
    <reaction evidence="17">
        <text>L-threonyl-[protein] + ATP = O-phospho-L-threonyl-[protein] + ADP + H(+)</text>
        <dbReference type="Rhea" id="RHEA:46608"/>
        <dbReference type="Rhea" id="RHEA-COMP:11060"/>
        <dbReference type="Rhea" id="RHEA-COMP:11605"/>
        <dbReference type="ChEBI" id="CHEBI:15378"/>
        <dbReference type="ChEBI" id="CHEBI:30013"/>
        <dbReference type="ChEBI" id="CHEBI:30616"/>
        <dbReference type="ChEBI" id="CHEBI:61977"/>
        <dbReference type="ChEBI" id="CHEBI:456216"/>
        <dbReference type="EC" id="2.7.11.1"/>
    </reaction>
</comment>
<evidence type="ECO:0000256" key="20">
    <source>
        <dbReference type="SAM" id="MobiDB-lite"/>
    </source>
</evidence>
<feature type="compositionally biased region" description="Low complexity" evidence="20">
    <location>
        <begin position="887"/>
        <end position="914"/>
    </location>
</feature>
<dbReference type="Gene3D" id="1.10.510.10">
    <property type="entry name" value="Transferase(Phosphotransferase) domain 1"/>
    <property type="match status" value="1"/>
</dbReference>
<evidence type="ECO:0000256" key="5">
    <source>
        <dbReference type="ARBA" id="ARBA00022614"/>
    </source>
</evidence>
<dbReference type="Pfam" id="PF00560">
    <property type="entry name" value="LRR_1"/>
    <property type="match status" value="2"/>
</dbReference>
<keyword evidence="8 22" id="KW-0732">Signal</keyword>
<sequence length="933" mass="102660">MGMFSDGVMLLLCASCCCITTDPAEVLALWSVKSNLIDLAGDLNSWDEGDPCISKWNGVLCCSNVETDGYLHVYQIQLLNMNLSGTLAPEVGQLSRLVILDFMWNQITGSIPKEIGNISSLKLLLLSGNKLSGSLPDELGQLSKLDRLQVDNNNISGPIPKSFANLRSVKHLHLNNNSISGHLPAELAVLPILVHLLVDNNNLSGTLPPEFSNLIEMSILQLDNNQFIGGEIPKSYWKLPNLIKLSLRNCSLVGPVPDLSWIPHLCFIDLSWNQLMGSIPSNTLSNNITTIHLSHNNLNGSIPGSFSDLPLLQMLSLQNNSLNGTIPASIWHNKSFSSNATLTIDLRNNLFTNISGDLNPSENVTLRLQGNPVCSNANIWNIHHFCGSDGQRNVTSGVSTNSTAACPIQAYPLDNYYEYVPAAPEVCFYAAPIRIGYRLKSPSFSYFPPYQYNFLFYVTTYLNLSTNNLVIDSHAWEEGRLKMYLKLFPTISEGHQFNDSEVLRIRGIFTSWSFPRNDFFGPYELLNFTSVLPGTDKGGISKGVLAATLVGAVVGTAIASTMVTLLILRRNDKNQHRLSSKISIKIDGVKEFTYEELALATDYFNSSTQVGRGGYGEVYRGILSDNTVVAVKRAKEGSLQGKKEFLTEIQLLSRLHHRNLVSLVGYCGEAGEQMLVYEFMSNGNLRDWISEKSQRSLTFGARLQIALGSAKGILYLHTEANPPIFHRDIKASNILLDANLTAKVADFGLSHLAPVLDGKGNLPDHVSTIVKGTPGYLDPEYLLTHQLTDKSDVYSLGVVFLELLTGMHPITHGKNLVREVNMAHQLGMIFSIIDKRLEVYPSDCVERFISLAISCCHDQPEYRPSALDVVRELEKILQMTSEGITMSQTTSMLSGSSSPPSSSSNTITRNTHSSLDISGSDLTTSIMPNVLPR</sequence>
<feature type="binding site" evidence="19">
    <location>
        <position position="632"/>
    </location>
    <ligand>
        <name>ATP</name>
        <dbReference type="ChEBI" id="CHEBI:30616"/>
    </ligand>
</feature>
<evidence type="ECO:0000256" key="22">
    <source>
        <dbReference type="SAM" id="SignalP"/>
    </source>
</evidence>
<evidence type="ECO:0000256" key="8">
    <source>
        <dbReference type="ARBA" id="ARBA00022729"/>
    </source>
</evidence>
<keyword evidence="16" id="KW-0325">Glycoprotein</keyword>
<proteinExistence type="inferred from homology"/>
<dbReference type="PANTHER" id="PTHR45974">
    <property type="entry name" value="RECEPTOR-LIKE PROTEIN 55"/>
    <property type="match status" value="1"/>
</dbReference>
<keyword evidence="10 19" id="KW-0547">Nucleotide-binding</keyword>
<keyword evidence="11" id="KW-0418">Kinase</keyword>
<keyword evidence="14 21" id="KW-0472">Membrane</keyword>
<evidence type="ECO:0000256" key="17">
    <source>
        <dbReference type="ARBA" id="ARBA00047899"/>
    </source>
</evidence>
<evidence type="ECO:0000256" key="15">
    <source>
        <dbReference type="ARBA" id="ARBA00023170"/>
    </source>
</evidence>
<feature type="domain" description="Protein kinase" evidence="23">
    <location>
        <begin position="604"/>
        <end position="877"/>
    </location>
</feature>
<dbReference type="PROSITE" id="PS50011">
    <property type="entry name" value="PROTEIN_KINASE_DOM"/>
    <property type="match status" value="1"/>
</dbReference>
<evidence type="ECO:0000256" key="14">
    <source>
        <dbReference type="ARBA" id="ARBA00023136"/>
    </source>
</evidence>
<evidence type="ECO:0000256" key="1">
    <source>
        <dbReference type="ARBA" id="ARBA00004479"/>
    </source>
</evidence>
<dbReference type="EMBL" id="BSYO01000037">
    <property type="protein sequence ID" value="GMH30107.1"/>
    <property type="molecule type" value="Genomic_DNA"/>
</dbReference>
<evidence type="ECO:0000256" key="13">
    <source>
        <dbReference type="ARBA" id="ARBA00022989"/>
    </source>
</evidence>
<dbReference type="InterPro" id="IPR017441">
    <property type="entry name" value="Protein_kinase_ATP_BS"/>
</dbReference>
<evidence type="ECO:0000259" key="23">
    <source>
        <dbReference type="PROSITE" id="PS50011"/>
    </source>
</evidence>
<feature type="chain" id="PRO_5041945783" description="non-specific serine/threonine protein kinase" evidence="22">
    <location>
        <begin position="19"/>
        <end position="933"/>
    </location>
</feature>
<dbReference type="EC" id="2.7.11.1" evidence="3"/>
<keyword evidence="7 21" id="KW-0812">Transmembrane</keyword>
<reference evidence="24" key="1">
    <citation type="submission" date="2023-05" db="EMBL/GenBank/DDBJ databases">
        <title>Nepenthes gracilis genome sequencing.</title>
        <authorList>
            <person name="Fukushima K."/>
        </authorList>
    </citation>
    <scope>NUCLEOTIDE SEQUENCE</scope>
    <source>
        <strain evidence="24">SING2019-196</strain>
    </source>
</reference>
<dbReference type="InterPro" id="IPR011009">
    <property type="entry name" value="Kinase-like_dom_sf"/>
</dbReference>
<dbReference type="InterPro" id="IPR000719">
    <property type="entry name" value="Prot_kinase_dom"/>
</dbReference>
<keyword evidence="4" id="KW-0723">Serine/threonine-protein kinase</keyword>
<dbReference type="SMART" id="SM00369">
    <property type="entry name" value="LRR_TYP"/>
    <property type="match status" value="5"/>
</dbReference>
<keyword evidence="9" id="KW-0677">Repeat</keyword>
<dbReference type="Proteomes" id="UP001279734">
    <property type="component" value="Unassembled WGS sequence"/>
</dbReference>
<organism evidence="24 25">
    <name type="scientific">Nepenthes gracilis</name>
    <name type="common">Slender pitcher plant</name>
    <dbReference type="NCBI Taxonomy" id="150966"/>
    <lineage>
        <taxon>Eukaryota</taxon>
        <taxon>Viridiplantae</taxon>
        <taxon>Streptophyta</taxon>
        <taxon>Embryophyta</taxon>
        <taxon>Tracheophyta</taxon>
        <taxon>Spermatophyta</taxon>
        <taxon>Magnoliopsida</taxon>
        <taxon>eudicotyledons</taxon>
        <taxon>Gunneridae</taxon>
        <taxon>Pentapetalae</taxon>
        <taxon>Caryophyllales</taxon>
        <taxon>Nepenthaceae</taxon>
        <taxon>Nepenthes</taxon>
    </lineage>
</organism>
<keyword evidence="15" id="KW-0675">Receptor</keyword>
<feature type="transmembrane region" description="Helical" evidence="21">
    <location>
        <begin position="544"/>
        <end position="568"/>
    </location>
</feature>
<comment type="subcellular location">
    <subcellularLocation>
        <location evidence="1">Membrane</location>
        <topology evidence="1">Single-pass type I membrane protein</topology>
    </subcellularLocation>
</comment>
<dbReference type="GO" id="GO:0005524">
    <property type="term" value="F:ATP binding"/>
    <property type="evidence" value="ECO:0007669"/>
    <property type="project" value="UniProtKB-UniRule"/>
</dbReference>